<gene>
    <name evidence="2" type="ORF">IQ260_07135</name>
</gene>
<feature type="transmembrane region" description="Helical" evidence="1">
    <location>
        <begin position="342"/>
        <end position="363"/>
    </location>
</feature>
<dbReference type="RefSeq" id="WP_193992165.1">
    <property type="nucleotide sequence ID" value="NZ_JADEXP010000042.1"/>
</dbReference>
<comment type="caution">
    <text evidence="2">The sequence shown here is derived from an EMBL/GenBank/DDBJ whole genome shotgun (WGS) entry which is preliminary data.</text>
</comment>
<feature type="transmembrane region" description="Helical" evidence="1">
    <location>
        <begin position="229"/>
        <end position="246"/>
    </location>
</feature>
<evidence type="ECO:0000313" key="3">
    <source>
        <dbReference type="Proteomes" id="UP000615026"/>
    </source>
</evidence>
<reference evidence="2" key="1">
    <citation type="submission" date="2020-10" db="EMBL/GenBank/DDBJ databases">
        <authorList>
            <person name="Castelo-Branco R."/>
            <person name="Eusebio N."/>
            <person name="Adriana R."/>
            <person name="Vieira A."/>
            <person name="Brugerolle De Fraissinette N."/>
            <person name="Rezende De Castro R."/>
            <person name="Schneider M.P."/>
            <person name="Vasconcelos V."/>
            <person name="Leao P.N."/>
        </authorList>
    </citation>
    <scope>NUCLEOTIDE SEQUENCE</scope>
    <source>
        <strain evidence="2">LEGE 11479</strain>
    </source>
</reference>
<dbReference type="EMBL" id="JADEXP010000042">
    <property type="protein sequence ID" value="MBE9066423.1"/>
    <property type="molecule type" value="Genomic_DNA"/>
</dbReference>
<organism evidence="2 3">
    <name type="scientific">Leptolyngbya cf. ectocarpi LEGE 11479</name>
    <dbReference type="NCBI Taxonomy" id="1828722"/>
    <lineage>
        <taxon>Bacteria</taxon>
        <taxon>Bacillati</taxon>
        <taxon>Cyanobacteriota</taxon>
        <taxon>Cyanophyceae</taxon>
        <taxon>Leptolyngbyales</taxon>
        <taxon>Leptolyngbyaceae</taxon>
        <taxon>Leptolyngbya group</taxon>
        <taxon>Leptolyngbya</taxon>
    </lineage>
</organism>
<protein>
    <submittedName>
        <fullName evidence="2">Uncharacterized protein</fullName>
    </submittedName>
</protein>
<dbReference type="Proteomes" id="UP000615026">
    <property type="component" value="Unassembled WGS sequence"/>
</dbReference>
<feature type="non-terminal residue" evidence="2">
    <location>
        <position position="1"/>
    </location>
</feature>
<dbReference type="AlphaFoldDB" id="A0A928X3K2"/>
<evidence type="ECO:0000313" key="2">
    <source>
        <dbReference type="EMBL" id="MBE9066423.1"/>
    </source>
</evidence>
<accession>A0A928X3K2</accession>
<sequence>LRVSDGLIESIQKLIENPRQPQLAVIEIVEALRDAIIQSLSAVENVALGLLDIVGEAIQQLKNLLNAEIKIPFISDLFKLLGAGKLTVLNLSTLLLAIPATIVFKLTTNEKPFTDVVPLEPNDQAQATLVALTDTQPDDNDDEPSKLELKRQAWFTAVTTFSDLWVQTCNIQLDPDPLGFDDAPDLAPHKKVFEYLALTGSLISWGFSVPFTRSTDFKDKPVESTETLSWIWSGGLVFMDLVTLLVGTFSPNKEPQRMRRFNDTTIIIWALASLGDLILALASLSIAEKRADEKSPDTTGVSITYEIFSRFSDFASLARLSANPAKPETMVIPMTIQTVTNFIVWVSILGFGSTLIGLDFRALNELN</sequence>
<keyword evidence="1" id="KW-0812">Transmembrane</keyword>
<keyword evidence="1" id="KW-0472">Membrane</keyword>
<feature type="transmembrane region" description="Helical" evidence="1">
    <location>
        <begin position="266"/>
        <end position="287"/>
    </location>
</feature>
<keyword evidence="1" id="KW-1133">Transmembrane helix</keyword>
<evidence type="ECO:0000256" key="1">
    <source>
        <dbReference type="SAM" id="Phobius"/>
    </source>
</evidence>
<proteinExistence type="predicted"/>
<keyword evidence="3" id="KW-1185">Reference proteome</keyword>
<name>A0A928X3K2_LEPEC</name>